<dbReference type="KEGG" id="sna:Snas_2955"/>
<feature type="chain" id="PRO_5003049664" evidence="2">
    <location>
        <begin position="18"/>
        <end position="181"/>
    </location>
</feature>
<dbReference type="Gene3D" id="3.40.50.1000">
    <property type="entry name" value="HAD superfamily/HAD-like"/>
    <property type="match status" value="1"/>
</dbReference>
<dbReference type="RefSeq" id="WP_013018201.1">
    <property type="nucleotide sequence ID" value="NC_013947.1"/>
</dbReference>
<proteinExistence type="predicted"/>
<dbReference type="PANTHER" id="PTHR31284:SF10">
    <property type="entry name" value="ACID PHOSPHATASE-LIKE PROTEIN"/>
    <property type="match status" value="1"/>
</dbReference>
<dbReference type="Pfam" id="PF03767">
    <property type="entry name" value="Acid_phosphat_B"/>
    <property type="match status" value="1"/>
</dbReference>
<dbReference type="AlphaFoldDB" id="D3Q9E8"/>
<feature type="signal peptide" evidence="2">
    <location>
        <begin position="1"/>
        <end position="17"/>
    </location>
</feature>
<dbReference type="PANTHER" id="PTHR31284">
    <property type="entry name" value="ACID PHOSPHATASE-LIKE PROTEIN"/>
    <property type="match status" value="1"/>
</dbReference>
<dbReference type="InterPro" id="IPR023214">
    <property type="entry name" value="HAD_sf"/>
</dbReference>
<name>D3Q9E8_STANL</name>
<evidence type="ECO:0000256" key="2">
    <source>
        <dbReference type="SAM" id="SignalP"/>
    </source>
</evidence>
<gene>
    <name evidence="3" type="ordered locus">Snas_2955</name>
</gene>
<protein>
    <submittedName>
        <fullName evidence="3">Acid phosphatase (Class B)</fullName>
    </submittedName>
</protein>
<dbReference type="InterPro" id="IPR005519">
    <property type="entry name" value="Acid_phosphat_B-like"/>
</dbReference>
<reference evidence="3 4" key="1">
    <citation type="journal article" date="2009" name="Stand. Genomic Sci.">
        <title>Complete genome sequence of Stackebrandtia nassauensis type strain (LLR-40K-21).</title>
        <authorList>
            <person name="Munk C."/>
            <person name="Lapidus A."/>
            <person name="Copeland A."/>
            <person name="Jando M."/>
            <person name="Mayilraj S."/>
            <person name="Glavina Del Rio T."/>
            <person name="Nolan M."/>
            <person name="Chen F."/>
            <person name="Lucas S."/>
            <person name="Tice H."/>
            <person name="Cheng J.F."/>
            <person name="Han C."/>
            <person name="Detter J.C."/>
            <person name="Bruce D."/>
            <person name="Goodwin L."/>
            <person name="Chain P."/>
            <person name="Pitluck S."/>
            <person name="Goker M."/>
            <person name="Ovchinikova G."/>
            <person name="Pati A."/>
            <person name="Ivanova N."/>
            <person name="Mavromatis K."/>
            <person name="Chen A."/>
            <person name="Palaniappan K."/>
            <person name="Land M."/>
            <person name="Hauser L."/>
            <person name="Chang Y.J."/>
            <person name="Jeffries C.D."/>
            <person name="Bristow J."/>
            <person name="Eisen J.A."/>
            <person name="Markowitz V."/>
            <person name="Hugenholtz P."/>
            <person name="Kyrpides N.C."/>
            <person name="Klenk H.P."/>
        </authorList>
    </citation>
    <scope>NUCLEOTIDE SEQUENCE [LARGE SCALE GENOMIC DNA]</scope>
    <source>
        <strain evidence="4">DSM 44728 / CIP 108903 / NRRL B-16338 / NBRC 102104 / LLR-40K-21</strain>
    </source>
</reference>
<evidence type="ECO:0000313" key="4">
    <source>
        <dbReference type="Proteomes" id="UP000000844"/>
    </source>
</evidence>
<sequence>MLKRTLWTLSLALLVTAACTPVSPPDEERSSYDAWQDDVKAALKGIDSYLDEHDSENAAIVLDIDNTALETEYHPGKANPPVLKAEKYARKLGMTVLIVTARKEHAKEKSLAELRAAGYSPDDICLREFEESKSKGKARCRKEFTEAGHEITANIGNRDTDFKGGYYDRAFQLPDYDGQLS</sequence>
<dbReference type="InterPro" id="IPR036412">
    <property type="entry name" value="HAD-like_sf"/>
</dbReference>
<evidence type="ECO:0000313" key="3">
    <source>
        <dbReference type="EMBL" id="ADD42630.1"/>
    </source>
</evidence>
<dbReference type="SUPFAM" id="SSF56784">
    <property type="entry name" value="HAD-like"/>
    <property type="match status" value="1"/>
</dbReference>
<dbReference type="eggNOG" id="COG2503">
    <property type="taxonomic scope" value="Bacteria"/>
</dbReference>
<dbReference type="PROSITE" id="PS51257">
    <property type="entry name" value="PROKAR_LIPOPROTEIN"/>
    <property type="match status" value="1"/>
</dbReference>
<dbReference type="STRING" id="446470.Snas_2955"/>
<organism evidence="3 4">
    <name type="scientific">Stackebrandtia nassauensis (strain DSM 44728 / CIP 108903 / NRRL B-16338 / NBRC 102104 / LLR-40K-21)</name>
    <dbReference type="NCBI Taxonomy" id="446470"/>
    <lineage>
        <taxon>Bacteria</taxon>
        <taxon>Bacillati</taxon>
        <taxon>Actinomycetota</taxon>
        <taxon>Actinomycetes</taxon>
        <taxon>Glycomycetales</taxon>
        <taxon>Glycomycetaceae</taxon>
        <taxon>Stackebrandtia</taxon>
    </lineage>
</organism>
<dbReference type="Proteomes" id="UP000000844">
    <property type="component" value="Chromosome"/>
</dbReference>
<keyword evidence="4" id="KW-1185">Reference proteome</keyword>
<accession>D3Q9E8</accession>
<evidence type="ECO:0000256" key="1">
    <source>
        <dbReference type="ARBA" id="ARBA00022729"/>
    </source>
</evidence>
<dbReference type="HOGENOM" id="CLU_105429_0_0_11"/>
<keyword evidence="1 2" id="KW-0732">Signal</keyword>
<dbReference type="EMBL" id="CP001778">
    <property type="protein sequence ID" value="ADD42630.1"/>
    <property type="molecule type" value="Genomic_DNA"/>
</dbReference>
<dbReference type="OrthoDB" id="3629246at2"/>